<feature type="region of interest" description="Disordered" evidence="1">
    <location>
        <begin position="80"/>
        <end position="121"/>
    </location>
</feature>
<feature type="compositionally biased region" description="Polar residues" evidence="1">
    <location>
        <begin position="87"/>
        <end position="98"/>
    </location>
</feature>
<protein>
    <submittedName>
        <fullName evidence="2">Uncharacterized protein</fullName>
    </submittedName>
</protein>
<name>A0ABR0W5J9_REHGL</name>
<evidence type="ECO:0000313" key="3">
    <source>
        <dbReference type="Proteomes" id="UP001318860"/>
    </source>
</evidence>
<accession>A0ABR0W5J9</accession>
<dbReference type="PANTHER" id="PTHR35103">
    <property type="entry name" value="OS06G0115700 PROTEIN"/>
    <property type="match status" value="1"/>
</dbReference>
<dbReference type="Proteomes" id="UP001318860">
    <property type="component" value="Unassembled WGS sequence"/>
</dbReference>
<reference evidence="2 3" key="1">
    <citation type="journal article" date="2021" name="Comput. Struct. Biotechnol. J.">
        <title>De novo genome assembly of the potent medicinal plant Rehmannia glutinosa using nanopore technology.</title>
        <authorList>
            <person name="Ma L."/>
            <person name="Dong C."/>
            <person name="Song C."/>
            <person name="Wang X."/>
            <person name="Zheng X."/>
            <person name="Niu Y."/>
            <person name="Chen S."/>
            <person name="Feng W."/>
        </authorList>
    </citation>
    <scope>NUCLEOTIDE SEQUENCE [LARGE SCALE GENOMIC DNA]</scope>
    <source>
        <strain evidence="2">DH-2019</strain>
    </source>
</reference>
<feature type="region of interest" description="Disordered" evidence="1">
    <location>
        <begin position="163"/>
        <end position="186"/>
    </location>
</feature>
<gene>
    <name evidence="2" type="ORF">DH2020_022975</name>
</gene>
<sequence length="238" mass="26034">MVVALGPGKFYGSSLPRPRIYTDVKLNDERIDPPLSVMDPLMAWAQEAHWSMGGLSFTRLRLQGRIEGNVNKLRVQRENIFKKSQKQQRSVDASTVSGPNKDKNSRRVVQTPSPPPAPKVIKRRRVVGLVDEDEEEEEEQRRVKRGAARKLGDDFERVARESGIDGKKMSNGGGEGGEMVAARTRSKRNVADVVANEGKVNNIKKNLVKGSRKIGGAVVSAAAGIRNSPRLVKAGGSS</sequence>
<dbReference type="EMBL" id="JABTTQ020000013">
    <property type="protein sequence ID" value="KAK6142627.1"/>
    <property type="molecule type" value="Genomic_DNA"/>
</dbReference>
<organism evidence="2 3">
    <name type="scientific">Rehmannia glutinosa</name>
    <name type="common">Chinese foxglove</name>
    <dbReference type="NCBI Taxonomy" id="99300"/>
    <lineage>
        <taxon>Eukaryota</taxon>
        <taxon>Viridiplantae</taxon>
        <taxon>Streptophyta</taxon>
        <taxon>Embryophyta</taxon>
        <taxon>Tracheophyta</taxon>
        <taxon>Spermatophyta</taxon>
        <taxon>Magnoliopsida</taxon>
        <taxon>eudicotyledons</taxon>
        <taxon>Gunneridae</taxon>
        <taxon>Pentapetalae</taxon>
        <taxon>asterids</taxon>
        <taxon>lamiids</taxon>
        <taxon>Lamiales</taxon>
        <taxon>Orobanchaceae</taxon>
        <taxon>Rehmannieae</taxon>
        <taxon>Rehmannia</taxon>
    </lineage>
</organism>
<evidence type="ECO:0000313" key="2">
    <source>
        <dbReference type="EMBL" id="KAK6142627.1"/>
    </source>
</evidence>
<proteinExistence type="predicted"/>
<dbReference type="PANTHER" id="PTHR35103:SF1">
    <property type="entry name" value="OS06G0115700 PROTEIN"/>
    <property type="match status" value="1"/>
</dbReference>
<comment type="caution">
    <text evidence="2">The sequence shown here is derived from an EMBL/GenBank/DDBJ whole genome shotgun (WGS) entry which is preliminary data.</text>
</comment>
<evidence type="ECO:0000256" key="1">
    <source>
        <dbReference type="SAM" id="MobiDB-lite"/>
    </source>
</evidence>
<keyword evidence="3" id="KW-1185">Reference proteome</keyword>